<comment type="caution">
    <text evidence="3">The sequence shown here is derived from an EMBL/GenBank/DDBJ whole genome shotgun (WGS) entry which is preliminary data.</text>
</comment>
<protein>
    <recommendedName>
        <fullName evidence="5">CRAL-TRIO domain-containing protein</fullName>
    </recommendedName>
</protein>
<dbReference type="InterPro" id="IPR036865">
    <property type="entry name" value="CRAL-TRIO_dom_sf"/>
</dbReference>
<name>A0AAV9XWB0_9CRYT</name>
<evidence type="ECO:0000313" key="3">
    <source>
        <dbReference type="EMBL" id="KAK6588177.1"/>
    </source>
</evidence>
<evidence type="ECO:0000256" key="1">
    <source>
        <dbReference type="SAM" id="MobiDB-lite"/>
    </source>
</evidence>
<evidence type="ECO:0000256" key="2">
    <source>
        <dbReference type="SAM" id="SignalP"/>
    </source>
</evidence>
<evidence type="ECO:0008006" key="5">
    <source>
        <dbReference type="Google" id="ProtNLM"/>
    </source>
</evidence>
<reference evidence="3 4" key="1">
    <citation type="submission" date="2023-10" db="EMBL/GenBank/DDBJ databases">
        <title>Comparative genomics analysis reveals potential genetic determinants of host preference in Cryptosporidium xiaoi.</title>
        <authorList>
            <person name="Xiao L."/>
            <person name="Li J."/>
        </authorList>
    </citation>
    <scope>NUCLEOTIDE SEQUENCE [LARGE SCALE GENOMIC DNA]</scope>
    <source>
        <strain evidence="3 4">52996</strain>
    </source>
</reference>
<keyword evidence="2" id="KW-0732">Signal</keyword>
<feature type="signal peptide" evidence="2">
    <location>
        <begin position="1"/>
        <end position="28"/>
    </location>
</feature>
<feature type="region of interest" description="Disordered" evidence="1">
    <location>
        <begin position="716"/>
        <end position="735"/>
    </location>
</feature>
<dbReference type="SUPFAM" id="SSF52087">
    <property type="entry name" value="CRAL/TRIO domain"/>
    <property type="match status" value="1"/>
</dbReference>
<proteinExistence type="predicted"/>
<dbReference type="EMBL" id="JAWDEY010000034">
    <property type="protein sequence ID" value="KAK6588177.1"/>
    <property type="molecule type" value="Genomic_DNA"/>
</dbReference>
<feature type="chain" id="PRO_5043855398" description="CRAL-TRIO domain-containing protein" evidence="2">
    <location>
        <begin position="29"/>
        <end position="1026"/>
    </location>
</feature>
<dbReference type="Proteomes" id="UP001311799">
    <property type="component" value="Unassembled WGS sequence"/>
</dbReference>
<keyword evidence="4" id="KW-1185">Reference proteome</keyword>
<gene>
    <name evidence="3" type="ORF">RS030_6879</name>
</gene>
<accession>A0AAV9XWB0</accession>
<dbReference type="AlphaFoldDB" id="A0AAV9XWB0"/>
<sequence length="1026" mass="118831">MFSGRCILGPLFRLIFLFKLFNIDLSYGKNDNAIKFGPLSPPHDRTIIGEFDKFAIHYCGLSGQAFAVAHCIFHGIIDIYSERELLYDDYEKVVELLLQRKNYNSPSKLLSSRGYCDNNILQNTPISKVKGVKSVKGIKIASKAENFCKFSIRCFSNNPKTLIKESTSVQQKYLEKWMNICPGTKKALDALFASRIDRNIEELKLKSIDKKELCQISAQISSEKPNERVSTCIKLIGSKDVCDSVSPYVIGFKSWLSEAIDPVKKVMFKFDPKTMIDESVRSIVDIQLSEEIPPYCFPEEIFTFKPTDKRHIFFYNKLSKDQKLLINQFLMHFVLNYGKIPRAIFDRRARFTLEGWMLHKNKFPIVSVHNSMYSIGKKIVLKHNNEINYKVDSKSEYPYHMPQFSVYGDYLGKPKNYIISDKNPLITPCLQQGCAYFIGRSINMSPVLMIRVQTFLSIKNIKPLSASFFAMFIMSFAEKYLFYPGKAEAVDFIIDCRGVSLTGISTFLKLKPIIKYFSEEGIMNIYPLRVSNIFLISNINSWNAIKDSISNYFLQETIDSIIVVNVSNNSKQDRDPNTYRVLWKYMSPYILETDIGGLRPCLQNGEFYPFKIIPGPYLPYNLSKLRASSMPTQDHWPKPNLDSIKNLYRLVPPGLFSFSEKTMDDNEKVSYIDWNETKLLSVLPKNLWPDKNEELASSYVTNEKYEGGKDIATLEKDESIDKDDNATLETAKGDTLDDMEGVMENKKDEEEKDEKVEDKVVLEVTVEKTEETKTKRQLKLKEVIEKFRLSHGLLLNLRQIYLIRLKRRRVRYGLSEQCIKITVAHLTYFTKKITETLEKLKNIRAREIENEKMMIYNKRKSLVEERQSIIEIYTDIISTLKLDKIKNILINKLQDGFNIFEHKLNETEKDLANIQKDFETDSIFDDSINNITEMEERMNTITESVTSVLSKFTEIKNMFSKFETKIMNITEKMNKHCDDILLKMNIITSFVNNHNNYDPINMLESSLLSNIVGSIVKEHKELVTLI</sequence>
<evidence type="ECO:0000313" key="4">
    <source>
        <dbReference type="Proteomes" id="UP001311799"/>
    </source>
</evidence>
<organism evidence="3 4">
    <name type="scientific">Cryptosporidium xiaoi</name>
    <dbReference type="NCBI Taxonomy" id="659607"/>
    <lineage>
        <taxon>Eukaryota</taxon>
        <taxon>Sar</taxon>
        <taxon>Alveolata</taxon>
        <taxon>Apicomplexa</taxon>
        <taxon>Conoidasida</taxon>
        <taxon>Coccidia</taxon>
        <taxon>Eucoccidiorida</taxon>
        <taxon>Eimeriorina</taxon>
        <taxon>Cryptosporidiidae</taxon>
        <taxon>Cryptosporidium</taxon>
    </lineage>
</organism>